<evidence type="ECO:0000256" key="1">
    <source>
        <dbReference type="SAM" id="MobiDB-lite"/>
    </source>
</evidence>
<evidence type="ECO:0000313" key="4">
    <source>
        <dbReference type="Proteomes" id="UP001044222"/>
    </source>
</evidence>
<feature type="compositionally biased region" description="Polar residues" evidence="1">
    <location>
        <begin position="314"/>
        <end position="323"/>
    </location>
</feature>
<name>A0A9D3MP15_ANGAN</name>
<feature type="compositionally biased region" description="Basic and acidic residues" evidence="1">
    <location>
        <begin position="349"/>
        <end position="359"/>
    </location>
</feature>
<evidence type="ECO:0000313" key="3">
    <source>
        <dbReference type="EMBL" id="KAG5852200.1"/>
    </source>
</evidence>
<feature type="compositionally biased region" description="Pro residues" evidence="1">
    <location>
        <begin position="258"/>
        <end position="269"/>
    </location>
</feature>
<dbReference type="Proteomes" id="UP001044222">
    <property type="component" value="Unassembled WGS sequence"/>
</dbReference>
<dbReference type="GO" id="GO:0006974">
    <property type="term" value="P:DNA damage response"/>
    <property type="evidence" value="ECO:0007669"/>
    <property type="project" value="UniProtKB-ARBA"/>
</dbReference>
<dbReference type="InterPro" id="IPR035240">
    <property type="entry name" value="SprT_Zn_ribbon"/>
</dbReference>
<feature type="compositionally biased region" description="Basic residues" evidence="1">
    <location>
        <begin position="175"/>
        <end position="184"/>
    </location>
</feature>
<dbReference type="GO" id="GO:0005634">
    <property type="term" value="C:nucleus"/>
    <property type="evidence" value="ECO:0007669"/>
    <property type="project" value="TreeGrafter"/>
</dbReference>
<dbReference type="SMART" id="SM00731">
    <property type="entry name" value="SprT"/>
    <property type="match status" value="1"/>
</dbReference>
<keyword evidence="4" id="KW-1185">Reference proteome</keyword>
<organism evidence="3 4">
    <name type="scientific">Anguilla anguilla</name>
    <name type="common">European freshwater eel</name>
    <name type="synonym">Muraena anguilla</name>
    <dbReference type="NCBI Taxonomy" id="7936"/>
    <lineage>
        <taxon>Eukaryota</taxon>
        <taxon>Metazoa</taxon>
        <taxon>Chordata</taxon>
        <taxon>Craniata</taxon>
        <taxon>Vertebrata</taxon>
        <taxon>Euteleostomi</taxon>
        <taxon>Actinopterygii</taxon>
        <taxon>Neopterygii</taxon>
        <taxon>Teleostei</taxon>
        <taxon>Anguilliformes</taxon>
        <taxon>Anguillidae</taxon>
        <taxon>Anguilla</taxon>
    </lineage>
</organism>
<feature type="compositionally biased region" description="Basic and acidic residues" evidence="1">
    <location>
        <begin position="73"/>
        <end position="82"/>
    </location>
</feature>
<gene>
    <name evidence="3" type="ORF">ANANG_G00059880</name>
</gene>
<proteinExistence type="predicted"/>
<feature type="compositionally biased region" description="Polar residues" evidence="1">
    <location>
        <begin position="109"/>
        <end position="126"/>
    </location>
</feature>
<evidence type="ECO:0000259" key="2">
    <source>
        <dbReference type="SMART" id="SM00731"/>
    </source>
</evidence>
<dbReference type="PANTHER" id="PTHR23099:SF0">
    <property type="entry name" value="GERM CELL NUCLEAR ACIDIC PROTEIN"/>
    <property type="match status" value="1"/>
</dbReference>
<feature type="region of interest" description="Disordered" evidence="1">
    <location>
        <begin position="30"/>
        <end position="385"/>
    </location>
</feature>
<feature type="domain" description="SprT-like" evidence="2">
    <location>
        <begin position="413"/>
        <end position="570"/>
    </location>
</feature>
<dbReference type="AlphaFoldDB" id="A0A9D3MP15"/>
<accession>A0A9D3MP15</accession>
<sequence length="621" mass="68085">MDDETNNLFKRVAGKLGWVGPGGLDSAEKELARRIGKGRHPLTGDRNAGPASTVALELSDSDSSGKENWPGNEECRQNRVRLDSSNNNVDYFLAEKATPKPAAQRPLSRPQSNSLPVQRVSSGSDSSFEEFLSKVKTPKSKPMAALRNSSDDSLKHFIVDSFSSDDDFATERMKKPAPKSKPKTPKSLQVPRPVARRPPSQWESPVFLSDSDSDRDEGVVIRSTWKSRHTPRGPRTAGQEGGAQARVHSASASASAPAPTPRTPSPFFLPPSSSSSCSSVTPKLTHRAPPPLDDSASSEEEFLSLLERLKRNHSVGSNSTQRPSPIPEPKQKPCLSVPHGQGLGGTGPRKVEKGSRRDGTPVQPASSRPHVSLTEPRPATGSRLDACKTPGCFLQTLSAPGSLYNRSFKQNKEELTSRLYKLYNSSVFDSKLPSDMSVSWNKKMRKTAGYCITGQERGGGNRYARIELSEKVCDSADRLRDTLVHEMCHAATWLINGVRDGHGSFWKLYARKATLTHPELPMVTRCHSYDINYKYQYQCSRCKNTIGRHSKSLDTQRFVCALCTGQLVLLTPAKPRGATPFANFVKENYGTVRQALGGQSHADVMRKLSADFASKTRLSQS</sequence>
<dbReference type="PANTHER" id="PTHR23099">
    <property type="entry name" value="TRANSCRIPTIONAL REGULATOR"/>
    <property type="match status" value="1"/>
</dbReference>
<feature type="compositionally biased region" description="Low complexity" evidence="1">
    <location>
        <begin position="270"/>
        <end position="282"/>
    </location>
</feature>
<dbReference type="Pfam" id="PF17283">
    <property type="entry name" value="Zn_ribbon_SprT"/>
    <property type="match status" value="1"/>
</dbReference>
<dbReference type="Pfam" id="PF10263">
    <property type="entry name" value="SprT-like"/>
    <property type="match status" value="1"/>
</dbReference>
<reference evidence="3" key="1">
    <citation type="submission" date="2021-01" db="EMBL/GenBank/DDBJ databases">
        <title>A chromosome-scale assembly of European eel, Anguilla anguilla.</title>
        <authorList>
            <person name="Henkel C."/>
            <person name="Jong-Raadsen S.A."/>
            <person name="Dufour S."/>
            <person name="Weltzien F.-A."/>
            <person name="Palstra A.P."/>
            <person name="Pelster B."/>
            <person name="Spaink H.P."/>
            <person name="Van Den Thillart G.E."/>
            <person name="Jansen H."/>
            <person name="Zahm M."/>
            <person name="Klopp C."/>
            <person name="Cedric C."/>
            <person name="Louis A."/>
            <person name="Berthelot C."/>
            <person name="Parey E."/>
            <person name="Roest Crollius H."/>
            <person name="Montfort J."/>
            <person name="Robinson-Rechavi M."/>
            <person name="Bucao C."/>
            <person name="Bouchez O."/>
            <person name="Gislard M."/>
            <person name="Lluch J."/>
            <person name="Milhes M."/>
            <person name="Lampietro C."/>
            <person name="Lopez Roques C."/>
            <person name="Donnadieu C."/>
            <person name="Braasch I."/>
            <person name="Desvignes T."/>
            <person name="Postlethwait J."/>
            <person name="Bobe J."/>
            <person name="Guiguen Y."/>
            <person name="Dirks R."/>
        </authorList>
    </citation>
    <scope>NUCLEOTIDE SEQUENCE</scope>
    <source>
        <strain evidence="3">Tag_6206</strain>
        <tissue evidence="3">Liver</tissue>
    </source>
</reference>
<protein>
    <recommendedName>
        <fullName evidence="2">SprT-like domain-containing protein</fullName>
    </recommendedName>
</protein>
<comment type="caution">
    <text evidence="3">The sequence shown here is derived from an EMBL/GenBank/DDBJ whole genome shotgun (WGS) entry which is preliminary data.</text>
</comment>
<dbReference type="InterPro" id="IPR006640">
    <property type="entry name" value="SprT-like_domain"/>
</dbReference>
<feature type="compositionally biased region" description="Basic and acidic residues" evidence="1">
    <location>
        <begin position="149"/>
        <end position="158"/>
    </location>
</feature>
<dbReference type="EMBL" id="JAFIRN010000003">
    <property type="protein sequence ID" value="KAG5852200.1"/>
    <property type="molecule type" value="Genomic_DNA"/>
</dbReference>